<evidence type="ECO:0000313" key="2">
    <source>
        <dbReference type="Proteomes" id="UP000601435"/>
    </source>
</evidence>
<reference evidence="1" key="1">
    <citation type="submission" date="2021-02" db="EMBL/GenBank/DDBJ databases">
        <authorList>
            <person name="Dougan E. K."/>
            <person name="Rhodes N."/>
            <person name="Thang M."/>
            <person name="Chan C."/>
        </authorList>
    </citation>
    <scope>NUCLEOTIDE SEQUENCE</scope>
</reference>
<sequence>MQVLTELERRVGREATARAWTSEMFMQYLEQSAYEEKRPLQASVVQQYLAAGACPSISQNGASALLLMVLNPYSSYEEMVPICRMVLQKRPQVVCQRDGFKLSPLDWASDYENIAAQHNVPPNPAALLALLPAVVELAPEMADASGARCLKVSATGITGEARPETSLRFLEGDRVRCRVEAPGGTTAWEEGTIVALWYRDKCWPGSFPGAPYEIKLDIGQLVYALSDNDVMIRSEAQKAPSAGLPTKASGGRFCKRQREDGSWELLDTKSGKSRACSPPDSDE</sequence>
<accession>A0A812QAE5</accession>
<protein>
    <submittedName>
        <fullName evidence="1">Uncharacterized protein</fullName>
    </submittedName>
</protein>
<evidence type="ECO:0000313" key="1">
    <source>
        <dbReference type="EMBL" id="CAE7362192.1"/>
    </source>
</evidence>
<dbReference type="EMBL" id="CAJNJA010015465">
    <property type="protein sequence ID" value="CAE7362192.1"/>
    <property type="molecule type" value="Genomic_DNA"/>
</dbReference>
<dbReference type="OrthoDB" id="435382at2759"/>
<organism evidence="1 2">
    <name type="scientific">Symbiodinium necroappetens</name>
    <dbReference type="NCBI Taxonomy" id="1628268"/>
    <lineage>
        <taxon>Eukaryota</taxon>
        <taxon>Sar</taxon>
        <taxon>Alveolata</taxon>
        <taxon>Dinophyceae</taxon>
        <taxon>Suessiales</taxon>
        <taxon>Symbiodiniaceae</taxon>
        <taxon>Symbiodinium</taxon>
    </lineage>
</organism>
<feature type="non-terminal residue" evidence="1">
    <location>
        <position position="1"/>
    </location>
</feature>
<comment type="caution">
    <text evidence="1">The sequence shown here is derived from an EMBL/GenBank/DDBJ whole genome shotgun (WGS) entry which is preliminary data.</text>
</comment>
<gene>
    <name evidence="1" type="ORF">SNEC2469_LOCUS9567</name>
</gene>
<keyword evidence="2" id="KW-1185">Reference proteome</keyword>
<name>A0A812QAE5_9DINO</name>
<dbReference type="AlphaFoldDB" id="A0A812QAE5"/>
<proteinExistence type="predicted"/>
<dbReference type="Proteomes" id="UP000601435">
    <property type="component" value="Unassembled WGS sequence"/>
</dbReference>